<accession>A0A0P1IPF2</accession>
<dbReference type="PRINTS" id="PR00039">
    <property type="entry name" value="HTHLYSR"/>
</dbReference>
<proteinExistence type="inferred from homology"/>
<dbReference type="PANTHER" id="PTHR30537">
    <property type="entry name" value="HTH-TYPE TRANSCRIPTIONAL REGULATOR"/>
    <property type="match status" value="1"/>
</dbReference>
<dbReference type="GeneID" id="83880271"/>
<evidence type="ECO:0000256" key="2">
    <source>
        <dbReference type="ARBA" id="ARBA00023015"/>
    </source>
</evidence>
<evidence type="ECO:0000259" key="5">
    <source>
        <dbReference type="PROSITE" id="PS50931"/>
    </source>
</evidence>
<evidence type="ECO:0000313" key="6">
    <source>
        <dbReference type="EMBL" id="CUJ90176.1"/>
    </source>
</evidence>
<feature type="domain" description="HTH lysR-type" evidence="5">
    <location>
        <begin position="11"/>
        <end position="68"/>
    </location>
</feature>
<dbReference type="STRING" id="1715693.PH7735_01208"/>
<evidence type="ECO:0000256" key="1">
    <source>
        <dbReference type="ARBA" id="ARBA00009437"/>
    </source>
</evidence>
<dbReference type="PROSITE" id="PS50931">
    <property type="entry name" value="HTH_LYSR"/>
    <property type="match status" value="1"/>
</dbReference>
<comment type="similarity">
    <text evidence="1">Belongs to the LysR transcriptional regulatory family.</text>
</comment>
<keyword evidence="4" id="KW-0804">Transcription</keyword>
<dbReference type="GO" id="GO:0043565">
    <property type="term" value="F:sequence-specific DNA binding"/>
    <property type="evidence" value="ECO:0007669"/>
    <property type="project" value="TreeGrafter"/>
</dbReference>
<dbReference type="GO" id="GO:0003700">
    <property type="term" value="F:DNA-binding transcription factor activity"/>
    <property type="evidence" value="ECO:0007669"/>
    <property type="project" value="InterPro"/>
</dbReference>
<evidence type="ECO:0000256" key="3">
    <source>
        <dbReference type="ARBA" id="ARBA00023125"/>
    </source>
</evidence>
<evidence type="ECO:0000313" key="7">
    <source>
        <dbReference type="Proteomes" id="UP000051870"/>
    </source>
</evidence>
<dbReference type="Gene3D" id="1.10.10.10">
    <property type="entry name" value="Winged helix-like DNA-binding domain superfamily/Winged helix DNA-binding domain"/>
    <property type="match status" value="1"/>
</dbReference>
<dbReference type="InterPro" id="IPR036390">
    <property type="entry name" value="WH_DNA-bd_sf"/>
</dbReference>
<reference evidence="7" key="1">
    <citation type="submission" date="2015-09" db="EMBL/GenBank/DDBJ databases">
        <authorList>
            <person name="Rodrigo-Torres Lidia"/>
            <person name="Arahal R.David."/>
        </authorList>
    </citation>
    <scope>NUCLEOTIDE SEQUENCE [LARGE SCALE GENOMIC DNA]</scope>
    <source>
        <strain evidence="7">CECT 7735</strain>
    </source>
</reference>
<dbReference type="SUPFAM" id="SSF46785">
    <property type="entry name" value="Winged helix' DNA-binding domain"/>
    <property type="match status" value="1"/>
</dbReference>
<dbReference type="InterPro" id="IPR058163">
    <property type="entry name" value="LysR-type_TF_proteobact-type"/>
</dbReference>
<dbReference type="Proteomes" id="UP000051870">
    <property type="component" value="Unassembled WGS sequence"/>
</dbReference>
<dbReference type="SUPFAM" id="SSF53850">
    <property type="entry name" value="Periplasmic binding protein-like II"/>
    <property type="match status" value="1"/>
</dbReference>
<gene>
    <name evidence="6" type="primary">ampR</name>
    <name evidence="6" type="ORF">PH7735_01208</name>
</gene>
<dbReference type="InterPro" id="IPR000847">
    <property type="entry name" value="LysR_HTH_N"/>
</dbReference>
<dbReference type="PANTHER" id="PTHR30537:SF5">
    <property type="entry name" value="HTH-TYPE TRANSCRIPTIONAL ACTIVATOR TTDR-RELATED"/>
    <property type="match status" value="1"/>
</dbReference>
<keyword evidence="2" id="KW-0805">Transcription regulation</keyword>
<dbReference type="AlphaFoldDB" id="A0A0P1IPF2"/>
<dbReference type="RefSeq" id="WP_058310361.1">
    <property type="nucleotide sequence ID" value="NZ_CYTW01000001.1"/>
</dbReference>
<dbReference type="EMBL" id="CYTW01000001">
    <property type="protein sequence ID" value="CUJ90176.1"/>
    <property type="molecule type" value="Genomic_DNA"/>
</dbReference>
<dbReference type="Pfam" id="PF03466">
    <property type="entry name" value="LysR_substrate"/>
    <property type="match status" value="1"/>
</dbReference>
<dbReference type="Pfam" id="PF00126">
    <property type="entry name" value="HTH_1"/>
    <property type="match status" value="1"/>
</dbReference>
<evidence type="ECO:0000256" key="4">
    <source>
        <dbReference type="ARBA" id="ARBA00023163"/>
    </source>
</evidence>
<dbReference type="GO" id="GO:0006351">
    <property type="term" value="P:DNA-templated transcription"/>
    <property type="evidence" value="ECO:0007669"/>
    <property type="project" value="TreeGrafter"/>
</dbReference>
<dbReference type="InterPro" id="IPR005119">
    <property type="entry name" value="LysR_subst-bd"/>
</dbReference>
<organism evidence="6 7">
    <name type="scientific">Shimia thalassica</name>
    <dbReference type="NCBI Taxonomy" id="1715693"/>
    <lineage>
        <taxon>Bacteria</taxon>
        <taxon>Pseudomonadati</taxon>
        <taxon>Pseudomonadota</taxon>
        <taxon>Alphaproteobacteria</taxon>
        <taxon>Rhodobacterales</taxon>
        <taxon>Roseobacteraceae</taxon>
    </lineage>
</organism>
<dbReference type="Gene3D" id="3.40.190.10">
    <property type="entry name" value="Periplasmic binding protein-like II"/>
    <property type="match status" value="2"/>
</dbReference>
<name>A0A0P1IPF2_9RHOB</name>
<keyword evidence="3" id="KW-0238">DNA-binding</keyword>
<dbReference type="InterPro" id="IPR036388">
    <property type="entry name" value="WH-like_DNA-bd_sf"/>
</dbReference>
<sequence>MSDNLRNKGLPPLDWLRIFEAAARLGGFSAAAREFGLTQAAVSQRIRSLETWLARELFVRSARGVTLTYAGESYLPIVQESLEALERGTEDLFGKAPRELRIAALSSHLTTLVMPCLSELQHKHPDVRFTTDSVPQRSNFDDEKTWLHLRYGPGKWAGREMALICTETLCLMTSPSLMHMRWQDMALIELRGERPGWRRWGRKNDMPAPRAASISVDSMEHALVAAANGLGLVLGSQALAAPMLNSGQLVKLDLPALATKDGYWLTWPEDKLTSKKSRALVLALRDALSQPVSDADHSAATAPLP</sequence>
<protein>
    <submittedName>
        <fullName evidence="6">HTH-type transcriptional activator AmpR</fullName>
    </submittedName>
</protein>
<keyword evidence="7" id="KW-1185">Reference proteome</keyword>